<comment type="caution">
    <text evidence="3">The sequence shown here is derived from an EMBL/GenBank/DDBJ whole genome shotgun (WGS) entry which is preliminary data.</text>
</comment>
<dbReference type="OrthoDB" id="4210644at2"/>
<dbReference type="Proteomes" id="UP000275024">
    <property type="component" value="Unassembled WGS sequence"/>
</dbReference>
<evidence type="ECO:0000313" key="5">
    <source>
        <dbReference type="Proteomes" id="UP000268652"/>
    </source>
</evidence>
<evidence type="ECO:0000313" key="3">
    <source>
        <dbReference type="EMBL" id="RKN06321.1"/>
    </source>
</evidence>
<protein>
    <recommendedName>
        <fullName evidence="7">DUF4352 domain-containing protein</fullName>
    </recommendedName>
</protein>
<evidence type="ECO:0000313" key="6">
    <source>
        <dbReference type="Proteomes" id="UP000275024"/>
    </source>
</evidence>
<dbReference type="Proteomes" id="UP000268652">
    <property type="component" value="Unassembled WGS sequence"/>
</dbReference>
<proteinExistence type="predicted"/>
<dbReference type="RefSeq" id="WP_120698801.1">
    <property type="nucleotide sequence ID" value="NZ_RBDX01000021.1"/>
</dbReference>
<accession>A0A3A9VZG0</accession>
<organism evidence="3 6">
    <name type="scientific">Streptomyces radicis</name>
    <dbReference type="NCBI Taxonomy" id="1750517"/>
    <lineage>
        <taxon>Bacteria</taxon>
        <taxon>Bacillati</taxon>
        <taxon>Actinomycetota</taxon>
        <taxon>Actinomycetes</taxon>
        <taxon>Kitasatosporales</taxon>
        <taxon>Streptomycetaceae</taxon>
        <taxon>Streptomyces</taxon>
    </lineage>
</organism>
<evidence type="ECO:0000256" key="1">
    <source>
        <dbReference type="SAM" id="MobiDB-lite"/>
    </source>
</evidence>
<name>A0A3A9VZG0_9ACTN</name>
<sequence length="173" mass="18407">MRQRAIAPVVSVLLLVSLTGCGGDDSDPFGEPRSPSSSTDLAVGEVYTWRDGVMASVDELEERTERGETDSYPEGHTAFTAKVVFDNESEQVLSLSDFVFDAMSVADGAEALVIHVEGLTDSLQGSLEPGASEKVTLSWSMDTGEHGREVTFVGTRAPSGDTTAHPQWTGTLP</sequence>
<evidence type="ECO:0000313" key="4">
    <source>
        <dbReference type="EMBL" id="RKN18651.1"/>
    </source>
</evidence>
<feature type="compositionally biased region" description="Polar residues" evidence="1">
    <location>
        <begin position="160"/>
        <end position="173"/>
    </location>
</feature>
<keyword evidence="2" id="KW-0732">Signal</keyword>
<feature type="chain" id="PRO_5039013806" description="DUF4352 domain-containing protein" evidence="2">
    <location>
        <begin position="23"/>
        <end position="173"/>
    </location>
</feature>
<feature type="signal peptide" evidence="2">
    <location>
        <begin position="1"/>
        <end position="22"/>
    </location>
</feature>
<dbReference type="AlphaFoldDB" id="A0A3A9VZG0"/>
<evidence type="ECO:0000256" key="2">
    <source>
        <dbReference type="SAM" id="SignalP"/>
    </source>
</evidence>
<feature type="region of interest" description="Disordered" evidence="1">
    <location>
        <begin position="154"/>
        <end position="173"/>
    </location>
</feature>
<keyword evidence="5" id="KW-1185">Reference proteome</keyword>
<gene>
    <name evidence="4" type="ORF">D7318_21640</name>
    <name evidence="3" type="ORF">D7319_22780</name>
</gene>
<evidence type="ECO:0008006" key="7">
    <source>
        <dbReference type="Google" id="ProtNLM"/>
    </source>
</evidence>
<reference evidence="5 6" key="1">
    <citation type="submission" date="2018-09" db="EMBL/GenBank/DDBJ databases">
        <title>Streptomyces sp. nov. DS1-2, an endophytic actinomycete isolated from roots of Dendrobium scabrilingue.</title>
        <authorList>
            <person name="Kuncharoen N."/>
            <person name="Kudo T."/>
            <person name="Ohkuma M."/>
            <person name="Yuki M."/>
            <person name="Tanasupawat S."/>
        </authorList>
    </citation>
    <scope>NUCLEOTIDE SEQUENCE [LARGE SCALE GENOMIC DNA]</scope>
    <source>
        <strain evidence="3 6">AZ1-7</strain>
        <strain evidence="4 5">DS1-2</strain>
    </source>
</reference>
<dbReference type="EMBL" id="RBDY01000018">
    <property type="protein sequence ID" value="RKN18651.1"/>
    <property type="molecule type" value="Genomic_DNA"/>
</dbReference>
<dbReference type="EMBL" id="RBDX01000021">
    <property type="protein sequence ID" value="RKN06321.1"/>
    <property type="molecule type" value="Genomic_DNA"/>
</dbReference>
<dbReference type="PROSITE" id="PS51257">
    <property type="entry name" value="PROKAR_LIPOPROTEIN"/>
    <property type="match status" value="1"/>
</dbReference>